<reference evidence="4" key="1">
    <citation type="journal article" date="2015" name="PLoS Biol.">
        <title>The Discovery, Distribution, and Evolution of Viruses Associated with Drosophila melanogaster.</title>
        <authorList>
            <person name="Webster C.L."/>
            <person name="Waldron F.M."/>
            <person name="Robertson S."/>
            <person name="Crowson D."/>
            <person name="Ferrari G."/>
            <person name="Quintana J.F."/>
            <person name="Brouqui J.M."/>
            <person name="Bayne E.H."/>
            <person name="Longdon B."/>
            <person name="Buck A.H."/>
            <person name="Lazzaro B.P."/>
            <person name="Akorli J."/>
            <person name="Haddrill P.R."/>
            <person name="Obbard D.J."/>
        </authorList>
    </citation>
    <scope>NUCLEOTIDE SEQUENCE</scope>
</reference>
<dbReference type="Pfam" id="PF01068">
    <property type="entry name" value="DNA_ligase_A_M"/>
    <property type="match status" value="1"/>
</dbReference>
<keyword evidence="2" id="KW-0436">Ligase</keyword>
<organism evidence="4">
    <name type="scientific">Kallithea virus</name>
    <dbReference type="NCBI Taxonomy" id="1654582"/>
    <lineage>
        <taxon>Viruses</taxon>
        <taxon>Viruses incertae sedis</taxon>
        <taxon>Naldaviricetes</taxon>
        <taxon>Lefavirales</taxon>
        <taxon>Nudiviridae</taxon>
        <taxon>Alphanudivirus</taxon>
        <taxon>Alphanudivirus dromelanogasteris</taxon>
    </lineage>
</organism>
<dbReference type="PANTHER" id="PTHR45674">
    <property type="entry name" value="DNA LIGASE 1/3 FAMILY MEMBER"/>
    <property type="match status" value="1"/>
</dbReference>
<dbReference type="InterPro" id="IPR012310">
    <property type="entry name" value="DNA_ligase_ATP-dep_cent"/>
</dbReference>
<protein>
    <submittedName>
        <fullName evidence="4">Putative dnalig</fullName>
    </submittedName>
</protein>
<comment type="similarity">
    <text evidence="1">Belongs to the ATP-dependent DNA ligase family.</text>
</comment>
<name>A0A0F7KMU0_9VIRU</name>
<dbReference type="PROSITE" id="PS50160">
    <property type="entry name" value="DNA_LIGASE_A3"/>
    <property type="match status" value="1"/>
</dbReference>
<dbReference type="SUPFAM" id="SSF56091">
    <property type="entry name" value="DNA ligase/mRNA capping enzyme, catalytic domain"/>
    <property type="match status" value="1"/>
</dbReference>
<feature type="domain" description="ATP-dependent DNA ligase family profile" evidence="3">
    <location>
        <begin position="152"/>
        <end position="273"/>
    </location>
</feature>
<proteinExistence type="inferred from homology"/>
<evidence type="ECO:0000259" key="3">
    <source>
        <dbReference type="PROSITE" id="PS50160"/>
    </source>
</evidence>
<dbReference type="InterPro" id="IPR050191">
    <property type="entry name" value="ATP-dep_DNA_ligase"/>
</dbReference>
<evidence type="ECO:0000313" key="4">
    <source>
        <dbReference type="EMBL" id="AKH40329.1"/>
    </source>
</evidence>
<sequence>MLIYTIRKLLDGTIKPNLENNRRNIDNKNHIKPQQKHMTNLCNMLIPRVVMPKRPMLAKPITNFDDFEPKNWIFEEKYDGERLLTVVYDNQTNIVCYTRNLKKSTIFRGSILLNPGYKNCIFDGELVYMRGDDIVSICDTGNRNALKAQYRIFDIQMMNGYDVRCKALDERKRLLDRIICETDNVRISKYHECIDIPTIMRHFDRITKSGGEGLMLKSLDQSYVCDSRIWLKVKVLHLRDHLEEYELYAHRFIKDCNGILNILDCGYYLAQCGCENVSGAITDIWMKRLSKEICTKKPHNIRYVHVTNVSSGINYNLRNKLKLMSDPTTGYFYNRVIVTLVADKLTSNKSLRHPSLYKIRNDLTDIDVGKFL</sequence>
<dbReference type="GO" id="GO:0005524">
    <property type="term" value="F:ATP binding"/>
    <property type="evidence" value="ECO:0007669"/>
    <property type="project" value="InterPro"/>
</dbReference>
<dbReference type="GO" id="GO:0006281">
    <property type="term" value="P:DNA repair"/>
    <property type="evidence" value="ECO:0007669"/>
    <property type="project" value="InterPro"/>
</dbReference>
<accession>A0A0F7KMU0</accession>
<evidence type="ECO:0000256" key="1">
    <source>
        <dbReference type="ARBA" id="ARBA00007572"/>
    </source>
</evidence>
<evidence type="ECO:0000256" key="2">
    <source>
        <dbReference type="ARBA" id="ARBA00022598"/>
    </source>
</evidence>
<dbReference type="EMBL" id="KP714101">
    <property type="protein sequence ID" value="AKH40329.1"/>
    <property type="molecule type" value="Genomic_DNA"/>
</dbReference>
<dbReference type="GO" id="GO:0006310">
    <property type="term" value="P:DNA recombination"/>
    <property type="evidence" value="ECO:0007669"/>
    <property type="project" value="InterPro"/>
</dbReference>
<dbReference type="Gene3D" id="3.30.470.30">
    <property type="entry name" value="DNA ligase/mRNA capping enzyme"/>
    <property type="match status" value="1"/>
</dbReference>
<dbReference type="GO" id="GO:0003910">
    <property type="term" value="F:DNA ligase (ATP) activity"/>
    <property type="evidence" value="ECO:0007669"/>
    <property type="project" value="InterPro"/>
</dbReference>
<dbReference type="PANTHER" id="PTHR45674:SF4">
    <property type="entry name" value="DNA LIGASE 1"/>
    <property type="match status" value="1"/>
</dbReference>